<dbReference type="PANTHER" id="PTHR13108:SF9">
    <property type="entry name" value="CONDENSIN COMPLEX SUBUNIT 2"/>
    <property type="match status" value="1"/>
</dbReference>
<dbReference type="EMBL" id="CP034456">
    <property type="protein sequence ID" value="QBM86126.1"/>
    <property type="molecule type" value="Genomic_DNA"/>
</dbReference>
<keyword evidence="8 11" id="KW-0498">Mitosis</keyword>
<dbReference type="Proteomes" id="UP000292447">
    <property type="component" value="Chromosome I"/>
</dbReference>
<feature type="compositionally biased region" description="Basic residues" evidence="12">
    <location>
        <begin position="1"/>
        <end position="14"/>
    </location>
</feature>
<evidence type="ECO:0000256" key="7">
    <source>
        <dbReference type="ARBA" id="ARBA00022618"/>
    </source>
</evidence>
<evidence type="ECO:0000313" key="14">
    <source>
        <dbReference type="Proteomes" id="UP000292447"/>
    </source>
</evidence>
<dbReference type="GO" id="GO:0000796">
    <property type="term" value="C:condensin complex"/>
    <property type="evidence" value="ECO:0007669"/>
    <property type="project" value="InterPro"/>
</dbReference>
<dbReference type="GO" id="GO:0003682">
    <property type="term" value="F:chromatin binding"/>
    <property type="evidence" value="ECO:0007669"/>
    <property type="project" value="TreeGrafter"/>
</dbReference>
<dbReference type="STRING" id="2163413.A0A4P6XJ73"/>
<feature type="compositionally biased region" description="Polar residues" evidence="12">
    <location>
        <begin position="439"/>
        <end position="451"/>
    </location>
</feature>
<dbReference type="PIRSF" id="PIRSF017126">
    <property type="entry name" value="Condensin_H"/>
    <property type="match status" value="1"/>
</dbReference>
<accession>A0A4P6XJ73</accession>
<dbReference type="GO" id="GO:0051301">
    <property type="term" value="P:cell division"/>
    <property type="evidence" value="ECO:0007669"/>
    <property type="project" value="UniProtKB-KW"/>
</dbReference>
<evidence type="ECO:0000256" key="11">
    <source>
        <dbReference type="PIRNR" id="PIRNR017126"/>
    </source>
</evidence>
<feature type="region of interest" description="Disordered" evidence="12">
    <location>
        <begin position="168"/>
        <end position="187"/>
    </location>
</feature>
<evidence type="ECO:0000256" key="9">
    <source>
        <dbReference type="ARBA" id="ARBA00023067"/>
    </source>
</evidence>
<evidence type="ECO:0000256" key="12">
    <source>
        <dbReference type="SAM" id="MobiDB-lite"/>
    </source>
</evidence>
<organism evidence="13 14">
    <name type="scientific">Metschnikowia aff. pulcherrima</name>
    <dbReference type="NCBI Taxonomy" id="2163413"/>
    <lineage>
        <taxon>Eukaryota</taxon>
        <taxon>Fungi</taxon>
        <taxon>Dikarya</taxon>
        <taxon>Ascomycota</taxon>
        <taxon>Saccharomycotina</taxon>
        <taxon>Pichiomycetes</taxon>
        <taxon>Metschnikowiaceae</taxon>
        <taxon>Metschnikowia</taxon>
    </lineage>
</organism>
<keyword evidence="7 11" id="KW-0132">Cell division</keyword>
<feature type="compositionally biased region" description="Basic and acidic residues" evidence="12">
    <location>
        <begin position="664"/>
        <end position="676"/>
    </location>
</feature>
<dbReference type="Pfam" id="PF05786">
    <property type="entry name" value="Cnd2"/>
    <property type="match status" value="1"/>
</dbReference>
<feature type="region of interest" description="Disordered" evidence="12">
    <location>
        <begin position="1"/>
        <end position="25"/>
    </location>
</feature>
<sequence>MSVLPKKRGAHKQTGRGSSSVLHDLSNKGRNLSERVVSGQRRKPLGARHVSRGDMFVSHEEDANSSFAEDAIHFHENRSTIMLNFEEWIKLSTDNKITLKNSWHFALIDYFHDLNVIKDGDNINFQRASATLDGCVKIYLSRVESAALETGKLLSGLATKRGQLELEQASDDETEAAGETDPVTGKKERKKISRIVESTLVPFEAVQIKKLDQELAIDPLFKKALAEFDEGGAKSLLLNTLNIDSSGRVVFDATTNPMNSEQVTEHIQDDPDAMDDAPEEPEDAILDLSSLQNMLYAETDDLSTYQISPLMEQLKAVLSDVNKARSILTDVNSKFMAEEEEEEEEQQNLPPLENDNVPDFDAGVEFDDEDVPDAGLARYEEELQHEPFGPETQPPERVSREKVLDLDLMAYFDERMKTNWRGPEHWRVTALKKSKSIGPVQNSQAPAASEQQPKRAKKEQVIIDFFTEDDDDVIEDMFRKSKNQFQILKRPEERRSSDMHILPEDIQFNSQKLVTLFLKPSKTILTFTKKARALGSSLAEGGNAYTDEQYFAEKYKERERDIAEEERQEKLALSFHQAEMEDCDNDNYGGIDFNDVLDAGDGPVLEDLAESKEDFNSQVLMRKARPEYVNYSRVAKRVDIKLLKDNLWKSIKVEDEESNGIGEPRQESPEAIEDAKQKSFKDVVDVIGTMYRSEEKKDLSTSFCFICLLHLANEHGLSFEPTESYDNMIISGF</sequence>
<feature type="region of interest" description="Disordered" evidence="12">
    <location>
        <begin position="655"/>
        <end position="676"/>
    </location>
</feature>
<feature type="compositionally biased region" description="Acidic residues" evidence="12">
    <location>
        <begin position="168"/>
        <end position="178"/>
    </location>
</feature>
<dbReference type="GO" id="GO:0005737">
    <property type="term" value="C:cytoplasm"/>
    <property type="evidence" value="ECO:0007669"/>
    <property type="project" value="UniProtKB-SubCell"/>
</dbReference>
<name>A0A4P6XJ73_9ASCO</name>
<keyword evidence="6" id="KW-0963">Cytoplasm</keyword>
<gene>
    <name evidence="13" type="primary">MPUL0A07620</name>
    <name evidence="13" type="ORF">METSCH_A07620</name>
</gene>
<dbReference type="InterPro" id="IPR022816">
    <property type="entry name" value="Condensin_barren_su2"/>
</dbReference>
<evidence type="ECO:0000256" key="10">
    <source>
        <dbReference type="ARBA" id="ARBA00023306"/>
    </source>
</evidence>
<feature type="region of interest" description="Disordered" evidence="12">
    <location>
        <begin position="335"/>
        <end position="362"/>
    </location>
</feature>
<comment type="similarity">
    <text evidence="3 11">Belongs to the CND2 (condensin subunit 2) family.</text>
</comment>
<dbReference type="PANTHER" id="PTHR13108">
    <property type="entry name" value="CONDENSIN COMPLEX SUBUNIT 2"/>
    <property type="match status" value="1"/>
</dbReference>
<proteinExistence type="inferred from homology"/>
<keyword evidence="14" id="KW-1185">Reference proteome</keyword>
<evidence type="ECO:0000313" key="13">
    <source>
        <dbReference type="EMBL" id="QBM86126.1"/>
    </source>
</evidence>
<evidence type="ECO:0000256" key="1">
    <source>
        <dbReference type="ARBA" id="ARBA00004286"/>
    </source>
</evidence>
<evidence type="ECO:0000256" key="6">
    <source>
        <dbReference type="ARBA" id="ARBA00022490"/>
    </source>
</evidence>
<evidence type="ECO:0000256" key="8">
    <source>
        <dbReference type="ARBA" id="ARBA00022776"/>
    </source>
</evidence>
<evidence type="ECO:0000256" key="4">
    <source>
        <dbReference type="ARBA" id="ARBA00016065"/>
    </source>
</evidence>
<feature type="region of interest" description="Disordered" evidence="12">
    <location>
        <begin position="435"/>
        <end position="456"/>
    </location>
</feature>
<keyword evidence="9 11" id="KW-0226">DNA condensation</keyword>
<dbReference type="GO" id="GO:0007076">
    <property type="term" value="P:mitotic chromosome condensation"/>
    <property type="evidence" value="ECO:0007669"/>
    <property type="project" value="InterPro"/>
</dbReference>
<dbReference type="AlphaFoldDB" id="A0A4P6XJ73"/>
<reference evidence="14" key="1">
    <citation type="submission" date="2019-03" db="EMBL/GenBank/DDBJ databases">
        <title>Snf2 controls pulcherriminic acid biosynthesis and connects pigmentation and antifungal activity of the yeast Metschnikowia pulcherrima.</title>
        <authorList>
            <person name="Gore-Lloyd D."/>
            <person name="Sumann I."/>
            <person name="Brachmann A.O."/>
            <person name="Schneeberger K."/>
            <person name="Ortiz-Merino R.A."/>
            <person name="Moreno-Beltran M."/>
            <person name="Schlaefli M."/>
            <person name="Kirner P."/>
            <person name="Santos Kron A."/>
            <person name="Wolfe K.H."/>
            <person name="Piel J."/>
            <person name="Ahrens C.H."/>
            <person name="Henk D."/>
            <person name="Freimoser F.M."/>
        </authorList>
    </citation>
    <scope>NUCLEOTIDE SEQUENCE [LARGE SCALE GENOMIC DNA]</scope>
    <source>
        <strain evidence="14">APC 1.2</strain>
    </source>
</reference>
<comment type="function">
    <text evidence="11">Regulatory subunit of the condensin complex, a complex required for conversion of interphase chromatin into mitotic-like condense chromosomes.</text>
</comment>
<evidence type="ECO:0000256" key="5">
    <source>
        <dbReference type="ARBA" id="ARBA00022454"/>
    </source>
</evidence>
<keyword evidence="5" id="KW-0158">Chromosome</keyword>
<keyword evidence="10 11" id="KW-0131">Cell cycle</keyword>
<evidence type="ECO:0000256" key="3">
    <source>
        <dbReference type="ARBA" id="ARBA00009471"/>
    </source>
</evidence>
<protein>
    <recommendedName>
        <fullName evidence="4 11">Condensin complex subunit 2</fullName>
    </recommendedName>
</protein>
<comment type="subcellular location">
    <subcellularLocation>
        <location evidence="1">Chromosome</location>
    </subcellularLocation>
    <subcellularLocation>
        <location evidence="2">Cytoplasm</location>
    </subcellularLocation>
</comment>
<evidence type="ECO:0000256" key="2">
    <source>
        <dbReference type="ARBA" id="ARBA00004496"/>
    </source>
</evidence>